<dbReference type="GO" id="GO:0005262">
    <property type="term" value="F:calcium channel activity"/>
    <property type="evidence" value="ECO:0007669"/>
    <property type="project" value="TreeGrafter"/>
</dbReference>
<protein>
    <submittedName>
        <fullName evidence="13">Polycystic kidney disease protein 1-like 2</fullName>
    </submittedName>
</protein>
<dbReference type="InterPro" id="IPR046791">
    <property type="entry name" value="Polycystin_dom"/>
</dbReference>
<keyword evidence="4 9" id="KW-1133">Transmembrane helix</keyword>
<sequence length="1162" mass="128869">MMPQKPGTVVVQTERGETSPTGQDVMSVHNFTITEGASSVHVTVTPDVEGIPLRLFLGINSAPSRKVFRKAMSMPSAVGSLYSIPLGNNSYLRPDPFQWLLPASDLGLTGSEQLFLGVDHEPFTDDIDTNDDTVIWGDLSKALELGYGGVNFTMNYTLQIFTSACLFFDNDQQLWSTEGCEVGSLTTTTLTHCLCDHLTAFGSDFQFFVAPNSLNILEALEGFTNIMDNPSVVITIGVLFGLYLLIVIWARREDKKDGLKVGATVLEGSNRGRHTYEVMVYTGTRANAGTSAEVFLVLRGELGQSVPYVLEDKTRITFKQGAVDTFVVTSDFHLGPIYAIHIWHNNIGPDPSWYLDQVIITDVQDDDKHTFLCKSWLAVEEGDGKVDRVLYKASHDDLIRFGRLFSTKTSKDFRDEHLWFSVIGRPATSPFTRVQRVSCCLSLLMCTMLTNIMFFGRGDAYQKPAPVYILGFQVQFPISWGEIIIGIQSALMVIPVNLIIVQIFRNCAARPPRKISTVGVRGVSRRDPGGTPSPVMSFSRDDPAFARRSGVYSVSSSTEGENARTTTDGGLTVQTVVSVEEVEPPEDTVSSREEERYDALVMKSDLSVKVDQLAKNKKRKKRLLPWWCVFFAWLLVLGTCVVSSFFTMLYGFEYGRKKAEAWVLTFLTSFVFDLAISQPLKIILLGFFFALLIKKPDSLEDDLSPSQLRDDEVFLGLQDEHTKHKSKKKHKPTGPPGKDRLAVAREQRFIELGLRDACYDFVFYTSYIILLLVIANGSRDSSMYHMNTHLYNTIVNPFAKIKDFATFWKFVRDHVVSDLHDVRWYNGDGLYRAGFMTDTSSFLVGRPRLRQIRVQKDESCDVPAPLWRMLTDCDQPYSLLNTDVNSYDVGWTRLDNVTFDALTSLDNISHYQRPWIYQYASLSASPNSDSRGTPVLTPVAPVLPSAPATDVHVPPPVSVLLPTPGAARAESPVTPPVPVPRTSVTPPVPVLRTSVTPPVPVPRTSGAESPVTPPVPVPRTSGAETPVTPPVPVLPTTSTTVPTTSLRRRPSPRRNRPEHMNTSISVPDYVPLSYSDSETDHLHPNVCQVNTDCSQDEGLTGQGPPSDRPGPRGESLEVDPSPPPSRSVAHDSLPNSWSPVTHLMSSLVRAFNRPPKLESFSI</sequence>
<comment type="similarity">
    <text evidence="2">Belongs to the polycystin family.</text>
</comment>
<feature type="region of interest" description="Disordered" evidence="8">
    <location>
        <begin position="966"/>
        <end position="1139"/>
    </location>
</feature>
<comment type="subcellular location">
    <subcellularLocation>
        <location evidence="1">Membrane</location>
        <topology evidence="1">Multi-pass membrane protein</topology>
    </subcellularLocation>
</comment>
<feature type="transmembrane region" description="Helical" evidence="9">
    <location>
        <begin position="670"/>
        <end position="693"/>
    </location>
</feature>
<keyword evidence="12" id="KW-1185">Reference proteome</keyword>
<dbReference type="OrthoDB" id="444119at2759"/>
<feature type="region of interest" description="Disordered" evidence="8">
    <location>
        <begin position="1"/>
        <end position="24"/>
    </location>
</feature>
<dbReference type="FunFam" id="2.60.60.20:FF:000008">
    <property type="entry name" value="Polycystic kidney disease 1-like 2, isoform CRA_a"/>
    <property type="match status" value="1"/>
</dbReference>
<feature type="transmembrane region" description="Helical" evidence="9">
    <location>
        <begin position="439"/>
        <end position="458"/>
    </location>
</feature>
<dbReference type="InterPro" id="IPR000203">
    <property type="entry name" value="GPS"/>
</dbReference>
<feature type="transmembrane region" description="Helical" evidence="9">
    <location>
        <begin position="478"/>
        <end position="504"/>
    </location>
</feature>
<keyword evidence="3 9" id="KW-0812">Transmembrane</keyword>
<feature type="transmembrane region" description="Helical" evidence="9">
    <location>
        <begin position="624"/>
        <end position="650"/>
    </location>
</feature>
<dbReference type="InterPro" id="IPR057244">
    <property type="entry name" value="GAIN_B"/>
</dbReference>
<dbReference type="Pfam" id="PF01477">
    <property type="entry name" value="PLAT"/>
    <property type="match status" value="1"/>
</dbReference>
<evidence type="ECO:0000313" key="13">
    <source>
        <dbReference type="RefSeq" id="XP_019624454.1"/>
    </source>
</evidence>
<evidence type="ECO:0000256" key="9">
    <source>
        <dbReference type="SAM" id="Phobius"/>
    </source>
</evidence>
<accession>A0A6P4YRX7</accession>
<evidence type="ECO:0000256" key="5">
    <source>
        <dbReference type="ARBA" id="ARBA00023136"/>
    </source>
</evidence>
<reference evidence="13" key="1">
    <citation type="submission" date="2025-08" db="UniProtKB">
        <authorList>
            <consortium name="RefSeq"/>
        </authorList>
    </citation>
    <scope>IDENTIFICATION</scope>
    <source>
        <tissue evidence="13">Gonad</tissue>
    </source>
</reference>
<dbReference type="Gene3D" id="2.60.60.20">
    <property type="entry name" value="PLAT/LH2 domain"/>
    <property type="match status" value="1"/>
</dbReference>
<comment type="caution">
    <text evidence="7">Lacks conserved residue(s) required for the propagation of feature annotation.</text>
</comment>
<dbReference type="GeneID" id="109470112"/>
<evidence type="ECO:0000256" key="8">
    <source>
        <dbReference type="SAM" id="MobiDB-lite"/>
    </source>
</evidence>
<dbReference type="SMART" id="SM00303">
    <property type="entry name" value="GPS"/>
    <property type="match status" value="1"/>
</dbReference>
<evidence type="ECO:0000313" key="12">
    <source>
        <dbReference type="Proteomes" id="UP000515135"/>
    </source>
</evidence>
<dbReference type="RefSeq" id="XP_019624454.1">
    <property type="nucleotide sequence ID" value="XM_019768895.1"/>
</dbReference>
<dbReference type="Gene3D" id="2.60.220.50">
    <property type="match status" value="1"/>
</dbReference>
<dbReference type="PROSITE" id="PS50221">
    <property type="entry name" value="GAIN_B"/>
    <property type="match status" value="1"/>
</dbReference>
<feature type="transmembrane region" description="Helical" evidence="9">
    <location>
        <begin position="232"/>
        <end position="250"/>
    </location>
</feature>
<dbReference type="PROSITE" id="PS50095">
    <property type="entry name" value="PLAT"/>
    <property type="match status" value="1"/>
</dbReference>
<evidence type="ECO:0000256" key="6">
    <source>
        <dbReference type="ARBA" id="ARBA00023157"/>
    </source>
</evidence>
<keyword evidence="6" id="KW-1015">Disulfide bond</keyword>
<proteinExistence type="inferred from homology"/>
<dbReference type="KEGG" id="bbel:109470112"/>
<keyword evidence="5 9" id="KW-0472">Membrane</keyword>
<dbReference type="Pfam" id="PF01825">
    <property type="entry name" value="GPS"/>
    <property type="match status" value="1"/>
</dbReference>
<evidence type="ECO:0000256" key="7">
    <source>
        <dbReference type="PROSITE-ProRule" id="PRU00152"/>
    </source>
</evidence>
<feature type="transmembrane region" description="Helical" evidence="9">
    <location>
        <begin position="757"/>
        <end position="775"/>
    </location>
</feature>
<evidence type="ECO:0000259" key="11">
    <source>
        <dbReference type="PROSITE" id="PS50221"/>
    </source>
</evidence>
<feature type="compositionally biased region" description="Basic residues" evidence="8">
    <location>
        <begin position="1046"/>
        <end position="1056"/>
    </location>
</feature>
<dbReference type="InterPro" id="IPR046338">
    <property type="entry name" value="GAIN_dom_sf"/>
</dbReference>
<dbReference type="Proteomes" id="UP000515135">
    <property type="component" value="Unplaced"/>
</dbReference>
<evidence type="ECO:0000259" key="10">
    <source>
        <dbReference type="PROSITE" id="PS50095"/>
    </source>
</evidence>
<dbReference type="InterPro" id="IPR036392">
    <property type="entry name" value="PLAT/LH2_dom_sf"/>
</dbReference>
<name>A0A6P4YRX7_BRABE</name>
<feature type="compositionally biased region" description="Low complexity" evidence="8">
    <location>
        <begin position="980"/>
        <end position="996"/>
    </location>
</feature>
<dbReference type="SUPFAM" id="SSF49723">
    <property type="entry name" value="Lipase/lipooxygenase domain (PLAT/LH2 domain)"/>
    <property type="match status" value="1"/>
</dbReference>
<dbReference type="SMART" id="SM00308">
    <property type="entry name" value="LH2"/>
    <property type="match status" value="1"/>
</dbReference>
<feature type="domain" description="GAIN-B" evidence="11">
    <location>
        <begin position="58"/>
        <end position="215"/>
    </location>
</feature>
<dbReference type="InterPro" id="IPR001024">
    <property type="entry name" value="PLAT/LH2_dom"/>
</dbReference>
<feature type="region of interest" description="Disordered" evidence="8">
    <location>
        <begin position="519"/>
        <end position="538"/>
    </location>
</feature>
<feature type="compositionally biased region" description="Low complexity" evidence="8">
    <location>
        <begin position="1034"/>
        <end position="1045"/>
    </location>
</feature>
<dbReference type="PANTHER" id="PTHR10877">
    <property type="entry name" value="POLYCYSTIN FAMILY MEMBER"/>
    <property type="match status" value="1"/>
</dbReference>
<organism evidence="12 13">
    <name type="scientific">Branchiostoma belcheri</name>
    <name type="common">Amphioxus</name>
    <dbReference type="NCBI Taxonomy" id="7741"/>
    <lineage>
        <taxon>Eukaryota</taxon>
        <taxon>Metazoa</taxon>
        <taxon>Chordata</taxon>
        <taxon>Cephalochordata</taxon>
        <taxon>Leptocardii</taxon>
        <taxon>Amphioxiformes</taxon>
        <taxon>Branchiostomatidae</taxon>
        <taxon>Branchiostoma</taxon>
    </lineage>
</organism>
<evidence type="ECO:0000256" key="3">
    <source>
        <dbReference type="ARBA" id="ARBA00022692"/>
    </source>
</evidence>
<evidence type="ECO:0000256" key="1">
    <source>
        <dbReference type="ARBA" id="ARBA00004141"/>
    </source>
</evidence>
<dbReference type="GO" id="GO:0016020">
    <property type="term" value="C:membrane"/>
    <property type="evidence" value="ECO:0007669"/>
    <property type="project" value="UniProtKB-SubCell"/>
</dbReference>
<gene>
    <name evidence="13" type="primary">LOC109470112</name>
</gene>
<dbReference type="Pfam" id="PF20519">
    <property type="entry name" value="Polycystin_dom"/>
    <property type="match status" value="1"/>
</dbReference>
<dbReference type="InterPro" id="IPR051223">
    <property type="entry name" value="Polycystin"/>
</dbReference>
<evidence type="ECO:0000256" key="4">
    <source>
        <dbReference type="ARBA" id="ARBA00022989"/>
    </source>
</evidence>
<feature type="domain" description="PLAT" evidence="10">
    <location>
        <begin position="274"/>
        <end position="391"/>
    </location>
</feature>
<dbReference type="AlphaFoldDB" id="A0A6P4YRX7"/>
<dbReference type="PANTHER" id="PTHR10877:SF194">
    <property type="entry name" value="LOCATION OF VULVA DEFECTIVE 1"/>
    <property type="match status" value="1"/>
</dbReference>
<dbReference type="GO" id="GO:0050982">
    <property type="term" value="P:detection of mechanical stimulus"/>
    <property type="evidence" value="ECO:0007669"/>
    <property type="project" value="TreeGrafter"/>
</dbReference>
<evidence type="ECO:0000256" key="2">
    <source>
        <dbReference type="ARBA" id="ARBA00007200"/>
    </source>
</evidence>